<dbReference type="InterPro" id="IPR018744">
    <property type="entry name" value="DUF2293"/>
</dbReference>
<dbReference type="Pfam" id="PF10056">
    <property type="entry name" value="DUF2293"/>
    <property type="match status" value="1"/>
</dbReference>
<protein>
    <recommendedName>
        <fullName evidence="1">DUF2293 domain-containing protein</fullName>
    </recommendedName>
</protein>
<name>A0AAE0TRS1_9PEZI</name>
<sequence length="151" mass="18065">MQEDLTFEERERRREWNRSPLKDLFLRIPAESLEIILNKAIDKPFAYNLSESKLWNSRRLTSIVVAHVRHARSDYDKLLAEGVERFEARDQTKDAVWKVLREWCPWDDSNPCLERCWKATLIRPEERVAGVWDPMDIDDESEFEDDPMDID</sequence>
<dbReference type="EMBL" id="JAUTXT010000034">
    <property type="protein sequence ID" value="KAK3672322.1"/>
    <property type="molecule type" value="Genomic_DNA"/>
</dbReference>
<gene>
    <name evidence="2" type="ORF">LTR78_007862</name>
</gene>
<comment type="caution">
    <text evidence="2">The sequence shown here is derived from an EMBL/GenBank/DDBJ whole genome shotgun (WGS) entry which is preliminary data.</text>
</comment>
<evidence type="ECO:0000259" key="1">
    <source>
        <dbReference type="Pfam" id="PF10056"/>
    </source>
</evidence>
<keyword evidence="3" id="KW-1185">Reference proteome</keyword>
<evidence type="ECO:0000313" key="3">
    <source>
        <dbReference type="Proteomes" id="UP001274830"/>
    </source>
</evidence>
<dbReference type="AlphaFoldDB" id="A0AAE0TRS1"/>
<feature type="domain" description="DUF2293" evidence="1">
    <location>
        <begin position="21"/>
        <end position="103"/>
    </location>
</feature>
<accession>A0AAE0TRS1</accession>
<dbReference type="Proteomes" id="UP001274830">
    <property type="component" value="Unassembled WGS sequence"/>
</dbReference>
<evidence type="ECO:0000313" key="2">
    <source>
        <dbReference type="EMBL" id="KAK3672322.1"/>
    </source>
</evidence>
<proteinExistence type="predicted"/>
<organism evidence="2 3">
    <name type="scientific">Recurvomyces mirabilis</name>
    <dbReference type="NCBI Taxonomy" id="574656"/>
    <lineage>
        <taxon>Eukaryota</taxon>
        <taxon>Fungi</taxon>
        <taxon>Dikarya</taxon>
        <taxon>Ascomycota</taxon>
        <taxon>Pezizomycotina</taxon>
        <taxon>Dothideomycetes</taxon>
        <taxon>Dothideomycetidae</taxon>
        <taxon>Mycosphaerellales</taxon>
        <taxon>Teratosphaeriaceae</taxon>
        <taxon>Recurvomyces</taxon>
    </lineage>
</organism>
<reference evidence="2" key="1">
    <citation type="submission" date="2023-07" db="EMBL/GenBank/DDBJ databases">
        <title>Black Yeasts Isolated from many extreme environments.</title>
        <authorList>
            <person name="Coleine C."/>
            <person name="Stajich J.E."/>
            <person name="Selbmann L."/>
        </authorList>
    </citation>
    <scope>NUCLEOTIDE SEQUENCE</scope>
    <source>
        <strain evidence="2">CCFEE 5485</strain>
    </source>
</reference>